<proteinExistence type="inferred from homology"/>
<evidence type="ECO:0000256" key="1">
    <source>
        <dbReference type="ARBA" id="ARBA00004193"/>
    </source>
</evidence>
<sequence length="523" mass="56795">MQRSTRSRLVGLALTALLVAACGGPASSDSSADTGTLTAVIGYGNNQSWDPTQTASAFSMAAFTNVYEPLVSGDPITREPEAGLAAVPTETDGETITFELREGAKWSDGQPVTAQDVVFTYDRILDPQENVQLRAFFSGWLEEVVAASDTSVEFRLKRPFQYALARVQTAMIVPKHVFDGKWEEAAAGKTLGSGPYKITEQAALDHTTFVKNDQYNGEHPAQYDTLVWRSIVDAAPRVAAISGARPGAQIADNIPPANIEQLRKDGREVEAVQGQNNVFLMFNTTKKPFDDKRVRQALHYAIDKEKVVQVALKGEGVGATSYLNPELEAYQKAATDFAYDPDKARQLLQEAGVSNLSITLGSTNTSLVADTINVIKEGWDAVGVSTTLNPQDTKALFSKLDGGEDYQVVAASGNPQQFGNDPDLIQRFYYSPESLWSNTYARFAGPEAEALYAQMDKAAYAADEATATTENKKVLDAIAEEAVLYPVVFTRLVTAWVPDRLEGIQPQGYPGINLIRAQRADGE</sequence>
<dbReference type="PANTHER" id="PTHR30290:SF10">
    <property type="entry name" value="PERIPLASMIC OLIGOPEPTIDE-BINDING PROTEIN-RELATED"/>
    <property type="match status" value="1"/>
</dbReference>
<feature type="domain" description="Solute-binding protein family 5" evidence="6">
    <location>
        <begin position="80"/>
        <end position="432"/>
    </location>
</feature>
<keyword evidence="8" id="KW-1185">Reference proteome</keyword>
<dbReference type="InterPro" id="IPR023765">
    <property type="entry name" value="SBP_5_CS"/>
</dbReference>
<dbReference type="CDD" id="cd00995">
    <property type="entry name" value="PBP2_NikA_DppA_OppA_like"/>
    <property type="match status" value="1"/>
</dbReference>
<dbReference type="Pfam" id="PF00496">
    <property type="entry name" value="SBP_bac_5"/>
    <property type="match status" value="1"/>
</dbReference>
<accession>A0A9X1NLE0</accession>
<dbReference type="Gene3D" id="3.90.76.10">
    <property type="entry name" value="Dipeptide-binding Protein, Domain 1"/>
    <property type="match status" value="1"/>
</dbReference>
<feature type="signal peptide" evidence="5">
    <location>
        <begin position="1"/>
        <end position="32"/>
    </location>
</feature>
<dbReference type="Gene3D" id="3.40.190.10">
    <property type="entry name" value="Periplasmic binding protein-like II"/>
    <property type="match status" value="1"/>
</dbReference>
<dbReference type="PANTHER" id="PTHR30290">
    <property type="entry name" value="PERIPLASMIC BINDING COMPONENT OF ABC TRANSPORTER"/>
    <property type="match status" value="1"/>
</dbReference>
<dbReference type="GO" id="GO:0015833">
    <property type="term" value="P:peptide transport"/>
    <property type="evidence" value="ECO:0007669"/>
    <property type="project" value="TreeGrafter"/>
</dbReference>
<comment type="caution">
    <text evidence="7">The sequence shown here is derived from an EMBL/GenBank/DDBJ whole genome shotgun (WGS) entry which is preliminary data.</text>
</comment>
<feature type="chain" id="PRO_5040938232" evidence="5">
    <location>
        <begin position="33"/>
        <end position="523"/>
    </location>
</feature>
<evidence type="ECO:0000256" key="3">
    <source>
        <dbReference type="ARBA" id="ARBA00022448"/>
    </source>
</evidence>
<comment type="similarity">
    <text evidence="2">Belongs to the bacterial solute-binding protein 5 family.</text>
</comment>
<dbReference type="Gene3D" id="3.10.105.10">
    <property type="entry name" value="Dipeptide-binding Protein, Domain 3"/>
    <property type="match status" value="1"/>
</dbReference>
<evidence type="ECO:0000313" key="8">
    <source>
        <dbReference type="Proteomes" id="UP001138997"/>
    </source>
</evidence>
<dbReference type="EMBL" id="JAJOMB010000023">
    <property type="protein sequence ID" value="MCD5315679.1"/>
    <property type="molecule type" value="Genomic_DNA"/>
</dbReference>
<dbReference type="RefSeq" id="WP_231448495.1">
    <property type="nucleotide sequence ID" value="NZ_JAJOMB010000023.1"/>
</dbReference>
<keyword evidence="3" id="KW-0813">Transport</keyword>
<protein>
    <submittedName>
        <fullName evidence="7">ABC transporter substrate-binding protein</fullName>
    </submittedName>
</protein>
<organism evidence="7 8">
    <name type="scientific">Kineosporia babensis</name>
    <dbReference type="NCBI Taxonomy" id="499548"/>
    <lineage>
        <taxon>Bacteria</taxon>
        <taxon>Bacillati</taxon>
        <taxon>Actinomycetota</taxon>
        <taxon>Actinomycetes</taxon>
        <taxon>Kineosporiales</taxon>
        <taxon>Kineosporiaceae</taxon>
        <taxon>Kineosporia</taxon>
    </lineage>
</organism>
<dbReference type="GO" id="GO:0042597">
    <property type="term" value="C:periplasmic space"/>
    <property type="evidence" value="ECO:0007669"/>
    <property type="project" value="UniProtKB-ARBA"/>
</dbReference>
<dbReference type="PROSITE" id="PS51257">
    <property type="entry name" value="PROKAR_LIPOPROTEIN"/>
    <property type="match status" value="1"/>
</dbReference>
<dbReference type="Proteomes" id="UP001138997">
    <property type="component" value="Unassembled WGS sequence"/>
</dbReference>
<dbReference type="InterPro" id="IPR039424">
    <property type="entry name" value="SBP_5"/>
</dbReference>
<dbReference type="InterPro" id="IPR000914">
    <property type="entry name" value="SBP_5_dom"/>
</dbReference>
<dbReference type="InterPro" id="IPR030678">
    <property type="entry name" value="Peptide/Ni-bd"/>
</dbReference>
<name>A0A9X1NLE0_9ACTN</name>
<evidence type="ECO:0000256" key="2">
    <source>
        <dbReference type="ARBA" id="ARBA00005695"/>
    </source>
</evidence>
<dbReference type="SUPFAM" id="SSF53850">
    <property type="entry name" value="Periplasmic binding protein-like II"/>
    <property type="match status" value="1"/>
</dbReference>
<evidence type="ECO:0000259" key="6">
    <source>
        <dbReference type="Pfam" id="PF00496"/>
    </source>
</evidence>
<evidence type="ECO:0000256" key="4">
    <source>
        <dbReference type="ARBA" id="ARBA00022729"/>
    </source>
</evidence>
<gene>
    <name evidence="7" type="ORF">LR394_32760</name>
</gene>
<dbReference type="AlphaFoldDB" id="A0A9X1NLE0"/>
<keyword evidence="4 5" id="KW-0732">Signal</keyword>
<dbReference type="GO" id="GO:1904680">
    <property type="term" value="F:peptide transmembrane transporter activity"/>
    <property type="evidence" value="ECO:0007669"/>
    <property type="project" value="TreeGrafter"/>
</dbReference>
<dbReference type="GO" id="GO:0043190">
    <property type="term" value="C:ATP-binding cassette (ABC) transporter complex"/>
    <property type="evidence" value="ECO:0007669"/>
    <property type="project" value="InterPro"/>
</dbReference>
<dbReference type="PROSITE" id="PS01040">
    <property type="entry name" value="SBP_BACTERIAL_5"/>
    <property type="match status" value="1"/>
</dbReference>
<reference evidence="7" key="1">
    <citation type="submission" date="2021-11" db="EMBL/GenBank/DDBJ databases">
        <title>Streptomyces corallinus and Kineosporia corallina sp. nov., two new coral-derived marine actinobacteria.</title>
        <authorList>
            <person name="Buangrab K."/>
            <person name="Sutthacheep M."/>
            <person name="Yeemin T."/>
            <person name="Harunari E."/>
            <person name="Igarashi Y."/>
            <person name="Sripreechasak P."/>
            <person name="Kanchanasin P."/>
            <person name="Tanasupawat S."/>
            <person name="Phongsopitanun W."/>
        </authorList>
    </citation>
    <scope>NUCLEOTIDE SEQUENCE</scope>
    <source>
        <strain evidence="7">JCM 31032</strain>
    </source>
</reference>
<comment type="subcellular location">
    <subcellularLocation>
        <location evidence="1">Cell membrane</location>
        <topology evidence="1">Lipid-anchor</topology>
    </subcellularLocation>
</comment>
<dbReference type="PIRSF" id="PIRSF002741">
    <property type="entry name" value="MppA"/>
    <property type="match status" value="1"/>
</dbReference>
<evidence type="ECO:0000313" key="7">
    <source>
        <dbReference type="EMBL" id="MCD5315679.1"/>
    </source>
</evidence>
<evidence type="ECO:0000256" key="5">
    <source>
        <dbReference type="SAM" id="SignalP"/>
    </source>
</evidence>